<reference evidence="2 3" key="1">
    <citation type="submission" date="2019-08" db="EMBL/GenBank/DDBJ databases">
        <title>Genome of Aequorivita antarctica SW49 (type strain).</title>
        <authorList>
            <person name="Bowman J.P."/>
        </authorList>
    </citation>
    <scope>NUCLEOTIDE SEQUENCE [LARGE SCALE GENOMIC DNA]</scope>
    <source>
        <strain evidence="2 3">SW49</strain>
    </source>
</reference>
<feature type="transmembrane region" description="Helical" evidence="1">
    <location>
        <begin position="116"/>
        <end position="133"/>
    </location>
</feature>
<accession>A0A5C6Z3V8</accession>
<keyword evidence="3" id="KW-1185">Reference proteome</keyword>
<feature type="transmembrane region" description="Helical" evidence="1">
    <location>
        <begin position="85"/>
        <end position="104"/>
    </location>
</feature>
<evidence type="ECO:0000313" key="2">
    <source>
        <dbReference type="EMBL" id="TXD74358.1"/>
    </source>
</evidence>
<comment type="caution">
    <text evidence="2">The sequence shown here is derived from an EMBL/GenBank/DDBJ whole genome shotgun (WGS) entry which is preliminary data.</text>
</comment>
<dbReference type="EMBL" id="VORT01000002">
    <property type="protein sequence ID" value="TXD74358.1"/>
    <property type="molecule type" value="Genomic_DNA"/>
</dbReference>
<evidence type="ECO:0008006" key="4">
    <source>
        <dbReference type="Google" id="ProtNLM"/>
    </source>
</evidence>
<name>A0A5C6Z3V8_9FLAO</name>
<sequence length="144" mass="16114">MNATTKPNTAFWIIAILALLWNIIGVFFWIMEHFLMTEEMKAAYPPEELELINSAPSWGIYVYGIAVFGGLLASILLLMRKKMAVAIFGISLLAILIQMGYWIFGMDSVGVMGPQSLIMPLIVIAIAIFEYFYSKGAARNGWLQ</sequence>
<gene>
    <name evidence="2" type="ORF">ESU54_03655</name>
</gene>
<keyword evidence="1" id="KW-0812">Transmembrane</keyword>
<dbReference type="OrthoDB" id="1143964at2"/>
<feature type="transmembrane region" description="Helical" evidence="1">
    <location>
        <begin position="58"/>
        <end position="78"/>
    </location>
</feature>
<evidence type="ECO:0000256" key="1">
    <source>
        <dbReference type="SAM" id="Phobius"/>
    </source>
</evidence>
<dbReference type="RefSeq" id="WP_111843789.1">
    <property type="nucleotide sequence ID" value="NZ_UEGI01000003.1"/>
</dbReference>
<proteinExistence type="predicted"/>
<dbReference type="AlphaFoldDB" id="A0A5C6Z3V8"/>
<keyword evidence="1" id="KW-1133">Transmembrane helix</keyword>
<dbReference type="Proteomes" id="UP000321497">
    <property type="component" value="Unassembled WGS sequence"/>
</dbReference>
<keyword evidence="1" id="KW-0472">Membrane</keyword>
<evidence type="ECO:0000313" key="3">
    <source>
        <dbReference type="Proteomes" id="UP000321497"/>
    </source>
</evidence>
<organism evidence="2 3">
    <name type="scientific">Aequorivita antarctica</name>
    <dbReference type="NCBI Taxonomy" id="153266"/>
    <lineage>
        <taxon>Bacteria</taxon>
        <taxon>Pseudomonadati</taxon>
        <taxon>Bacteroidota</taxon>
        <taxon>Flavobacteriia</taxon>
        <taxon>Flavobacteriales</taxon>
        <taxon>Flavobacteriaceae</taxon>
        <taxon>Aequorivita</taxon>
    </lineage>
</organism>
<feature type="transmembrane region" description="Helical" evidence="1">
    <location>
        <begin position="12"/>
        <end position="31"/>
    </location>
</feature>
<protein>
    <recommendedName>
        <fullName evidence="4">Sugar transporter</fullName>
    </recommendedName>
</protein>